<feature type="transmembrane region" description="Helical" evidence="10">
    <location>
        <begin position="68"/>
        <end position="86"/>
    </location>
</feature>
<feature type="transmembrane region" description="Helical" evidence="10">
    <location>
        <begin position="125"/>
        <end position="145"/>
    </location>
</feature>
<feature type="transmembrane region" description="Helical" evidence="10">
    <location>
        <begin position="177"/>
        <end position="197"/>
    </location>
</feature>
<name>A0A4U5PWV8_POPAL</name>
<comment type="caution">
    <text evidence="11">The sequence shown here is derived from an EMBL/GenBank/DDBJ whole genome shotgun (WGS) entry which is preliminary data.</text>
</comment>
<feature type="transmembrane region" description="Helical" evidence="10">
    <location>
        <begin position="209"/>
        <end position="231"/>
    </location>
</feature>
<feature type="transmembrane region" description="Helical" evidence="10">
    <location>
        <begin position="151"/>
        <end position="170"/>
    </location>
</feature>
<keyword evidence="7 10" id="KW-0472">Membrane</keyword>
<dbReference type="AlphaFoldDB" id="A0A4U5PWV8"/>
<evidence type="ECO:0000313" key="11">
    <source>
        <dbReference type="EMBL" id="TKS02023.1"/>
    </source>
</evidence>
<keyword evidence="4 10" id="KW-0812">Transmembrane</keyword>
<keyword evidence="8" id="KW-0407">Ion channel</keyword>
<evidence type="ECO:0000256" key="10">
    <source>
        <dbReference type="SAM" id="Phobius"/>
    </source>
</evidence>
<feature type="transmembrane region" description="Helical" evidence="10">
    <location>
        <begin position="98"/>
        <end position="118"/>
    </location>
</feature>
<evidence type="ECO:0000256" key="2">
    <source>
        <dbReference type="ARBA" id="ARBA00007079"/>
    </source>
</evidence>
<evidence type="ECO:0008006" key="12">
    <source>
        <dbReference type="Google" id="ProtNLM"/>
    </source>
</evidence>
<dbReference type="GO" id="GO:0016020">
    <property type="term" value="C:membrane"/>
    <property type="evidence" value="ECO:0007669"/>
    <property type="project" value="UniProtKB-SubCell"/>
</dbReference>
<evidence type="ECO:0000256" key="6">
    <source>
        <dbReference type="ARBA" id="ARBA00023065"/>
    </source>
</evidence>
<dbReference type="STRING" id="43335.A0A4U5PWV8"/>
<evidence type="ECO:0000256" key="8">
    <source>
        <dbReference type="ARBA" id="ARBA00023303"/>
    </source>
</evidence>
<feature type="compositionally biased region" description="Polar residues" evidence="9">
    <location>
        <begin position="467"/>
        <end position="481"/>
    </location>
</feature>
<proteinExistence type="inferred from homology"/>
<evidence type="ECO:0000256" key="1">
    <source>
        <dbReference type="ARBA" id="ARBA00004141"/>
    </source>
</evidence>
<feature type="compositionally biased region" description="Basic and acidic residues" evidence="9">
    <location>
        <begin position="407"/>
        <end position="417"/>
    </location>
</feature>
<dbReference type="GO" id="GO:0015743">
    <property type="term" value="P:malate transport"/>
    <property type="evidence" value="ECO:0007669"/>
    <property type="project" value="InterPro"/>
</dbReference>
<accession>A0A4U5PWV8</accession>
<feature type="region of interest" description="Disordered" evidence="9">
    <location>
        <begin position="457"/>
        <end position="492"/>
    </location>
</feature>
<dbReference type="GO" id="GO:0034220">
    <property type="term" value="P:monoatomic ion transmembrane transport"/>
    <property type="evidence" value="ECO:0007669"/>
    <property type="project" value="UniProtKB-KW"/>
</dbReference>
<evidence type="ECO:0000256" key="5">
    <source>
        <dbReference type="ARBA" id="ARBA00022989"/>
    </source>
</evidence>
<dbReference type="Pfam" id="PF11744">
    <property type="entry name" value="ALMT"/>
    <property type="match status" value="1"/>
</dbReference>
<keyword evidence="3" id="KW-0813">Transport</keyword>
<gene>
    <name evidence="11" type="ORF">D5086_0000167040</name>
</gene>
<evidence type="ECO:0000256" key="7">
    <source>
        <dbReference type="ARBA" id="ARBA00023136"/>
    </source>
</evidence>
<keyword evidence="5 10" id="KW-1133">Transmembrane helix</keyword>
<dbReference type="InterPro" id="IPR020966">
    <property type="entry name" value="ALMT"/>
</dbReference>
<evidence type="ECO:0000256" key="3">
    <source>
        <dbReference type="ARBA" id="ARBA00022448"/>
    </source>
</evidence>
<dbReference type="EMBL" id="RCHU01000554">
    <property type="protein sequence ID" value="TKS02023.1"/>
    <property type="molecule type" value="Genomic_DNA"/>
</dbReference>
<keyword evidence="6" id="KW-0406">Ion transport</keyword>
<evidence type="ECO:0000256" key="9">
    <source>
        <dbReference type="SAM" id="MobiDB-lite"/>
    </source>
</evidence>
<protein>
    <recommendedName>
        <fullName evidence="12">Aluminum-activated malate transporter 10-like</fullName>
    </recommendedName>
</protein>
<sequence length="492" mass="54309">MVMGNRAPNKLEWRINVRNGTSEILQPESGLVHRIWSWLKGLLGEFMLKIWNFLEKARNIAVAEPKKVIHCLKVGVTLTIVSLFYYMRPLYEGVGGNAMWAIMTVVVVFEYTVGATLYKCINRAIATFLAGSLGVGVHWAASHSGDKLEPIILGISVFLLASAATFSRFIPSVKARFDYGVLIFILTFSLVSVSGYRVDKLIDVARQRLSTIAIGASLCVLICMLFYPIWAGKELHNLIHRNLEKLADALEGCIAEYFTDSSAGDSCKKIGGYKCVLNSKAAEDSMAGFARWEPAHGRFNFRHPWKQYLKVGASLRSCAYCIETLDGCLNSEIKAPEPLRRHLSDACITLSSSASFLLKELATTVKTMRKSSEIDFSIGEMQFAVLKLENAMKSLPNHLVATPSSTSDRDAKAEPIRKTTTPSSVMEILPLATLVSMLKETAARIKEIADEVNELAKLADFKPPNTKKASQSQSSNQVDEPSNNEERTKGLG</sequence>
<evidence type="ECO:0000256" key="4">
    <source>
        <dbReference type="ARBA" id="ARBA00022692"/>
    </source>
</evidence>
<comment type="similarity">
    <text evidence="2">Belongs to the aromatic acid exporter (TC 2.A.85) family.</text>
</comment>
<dbReference type="PANTHER" id="PTHR31086">
    <property type="entry name" value="ALUMINUM-ACTIVATED MALATE TRANSPORTER 10"/>
    <property type="match status" value="1"/>
</dbReference>
<reference evidence="11" key="1">
    <citation type="submission" date="2018-10" db="EMBL/GenBank/DDBJ databases">
        <title>Population genomic analysis revealed the cold adaptation of white poplar.</title>
        <authorList>
            <person name="Liu Y.-J."/>
        </authorList>
    </citation>
    <scope>NUCLEOTIDE SEQUENCE [LARGE SCALE GENOMIC DNA]</scope>
    <source>
        <strain evidence="11">PAL-ZL1</strain>
    </source>
</reference>
<feature type="region of interest" description="Disordered" evidence="9">
    <location>
        <begin position="399"/>
        <end position="421"/>
    </location>
</feature>
<comment type="subcellular location">
    <subcellularLocation>
        <location evidence="1">Membrane</location>
        <topology evidence="1">Multi-pass membrane protein</topology>
    </subcellularLocation>
</comment>
<organism evidence="11">
    <name type="scientific">Populus alba</name>
    <name type="common">White poplar</name>
    <dbReference type="NCBI Taxonomy" id="43335"/>
    <lineage>
        <taxon>Eukaryota</taxon>
        <taxon>Viridiplantae</taxon>
        <taxon>Streptophyta</taxon>
        <taxon>Embryophyta</taxon>
        <taxon>Tracheophyta</taxon>
        <taxon>Spermatophyta</taxon>
        <taxon>Magnoliopsida</taxon>
        <taxon>eudicotyledons</taxon>
        <taxon>Gunneridae</taxon>
        <taxon>Pentapetalae</taxon>
        <taxon>rosids</taxon>
        <taxon>fabids</taxon>
        <taxon>Malpighiales</taxon>
        <taxon>Salicaceae</taxon>
        <taxon>Saliceae</taxon>
        <taxon>Populus</taxon>
    </lineage>
</organism>